<evidence type="ECO:0000313" key="2">
    <source>
        <dbReference type="Proteomes" id="UP000262524"/>
    </source>
</evidence>
<organism evidence="1 2">
    <name type="scientific">Anaerobutyricum hallii</name>
    <dbReference type="NCBI Taxonomy" id="39488"/>
    <lineage>
        <taxon>Bacteria</taxon>
        <taxon>Bacillati</taxon>
        <taxon>Bacillota</taxon>
        <taxon>Clostridia</taxon>
        <taxon>Lachnospirales</taxon>
        <taxon>Lachnospiraceae</taxon>
        <taxon>Anaerobutyricum</taxon>
    </lineage>
</organism>
<accession>A0A374MN64</accession>
<dbReference type="AlphaFoldDB" id="A0A374MN64"/>
<proteinExistence type="predicted"/>
<reference evidence="1 2" key="1">
    <citation type="submission" date="2018-08" db="EMBL/GenBank/DDBJ databases">
        <title>A genome reference for cultivated species of the human gut microbiota.</title>
        <authorList>
            <person name="Zou Y."/>
            <person name="Xue W."/>
            <person name="Luo G."/>
        </authorList>
    </citation>
    <scope>NUCLEOTIDE SEQUENCE [LARGE SCALE GENOMIC DNA]</scope>
    <source>
        <strain evidence="1 2">TM10-1AC</strain>
    </source>
</reference>
<protein>
    <submittedName>
        <fullName evidence="1">Uncharacterized protein</fullName>
    </submittedName>
</protein>
<evidence type="ECO:0000313" key="1">
    <source>
        <dbReference type="EMBL" id="RGI72911.1"/>
    </source>
</evidence>
<dbReference type="EMBL" id="QSOE01000257">
    <property type="protein sequence ID" value="RGI72911.1"/>
    <property type="molecule type" value="Genomic_DNA"/>
</dbReference>
<gene>
    <name evidence="1" type="ORF">DXD91_16550</name>
</gene>
<sequence length="77" mass="8911">MLNFGTKKKGNIVMDRKCKLKKCDICKKEHDIADTFIFQEKSYCMDDLYSLIMELAGNGVVHLDFSNQEDYGIKVEL</sequence>
<name>A0A374MN64_9FIRM</name>
<comment type="caution">
    <text evidence="1">The sequence shown here is derived from an EMBL/GenBank/DDBJ whole genome shotgun (WGS) entry which is preliminary data.</text>
</comment>
<dbReference type="Proteomes" id="UP000262524">
    <property type="component" value="Unassembled WGS sequence"/>
</dbReference>